<dbReference type="PANTHER" id="PTHR43580">
    <property type="entry name" value="OXIDOREDUCTASE GLYR1-RELATED"/>
    <property type="match status" value="1"/>
</dbReference>
<dbReference type="InterPro" id="IPR029154">
    <property type="entry name" value="HIBADH-like_NADP-bd"/>
</dbReference>
<keyword evidence="1 5" id="KW-0560">Oxidoreductase</keyword>
<dbReference type="GO" id="GO:0016491">
    <property type="term" value="F:oxidoreductase activity"/>
    <property type="evidence" value="ECO:0007669"/>
    <property type="project" value="UniProtKB-KW"/>
</dbReference>
<dbReference type="EC" id="1.1.-.-" evidence="5"/>
<dbReference type="Pfam" id="PF14833">
    <property type="entry name" value="NAD_binding_11"/>
    <property type="match status" value="1"/>
</dbReference>
<dbReference type="SUPFAM" id="SSF48179">
    <property type="entry name" value="6-phosphogluconate dehydrogenase C-terminal domain-like"/>
    <property type="match status" value="1"/>
</dbReference>
<dbReference type="RefSeq" id="WP_302038444.1">
    <property type="nucleotide sequence ID" value="NZ_JAUKPO010000008.1"/>
</dbReference>
<dbReference type="InterPro" id="IPR051265">
    <property type="entry name" value="HIBADH-related_NP60_sf"/>
</dbReference>
<dbReference type="PIRSF" id="PIRSF000103">
    <property type="entry name" value="HIBADH"/>
    <property type="match status" value="1"/>
</dbReference>
<feature type="domain" description="6-phosphogluconate dehydrogenase NADP-binding" evidence="3">
    <location>
        <begin position="3"/>
        <end position="156"/>
    </location>
</feature>
<organism evidence="5 6">
    <name type="scientific">Rhodocytophaga aerolata</name>
    <dbReference type="NCBI Taxonomy" id="455078"/>
    <lineage>
        <taxon>Bacteria</taxon>
        <taxon>Pseudomonadati</taxon>
        <taxon>Bacteroidota</taxon>
        <taxon>Cytophagia</taxon>
        <taxon>Cytophagales</taxon>
        <taxon>Rhodocytophagaceae</taxon>
        <taxon>Rhodocytophaga</taxon>
    </lineage>
</organism>
<name>A0ABT8R8G1_9BACT</name>
<feature type="domain" description="3-hydroxyisobutyrate dehydrogenase-like NAD-binding" evidence="4">
    <location>
        <begin position="164"/>
        <end position="281"/>
    </location>
</feature>
<dbReference type="Pfam" id="PF03446">
    <property type="entry name" value="NAD_binding_2"/>
    <property type="match status" value="1"/>
</dbReference>
<dbReference type="InterPro" id="IPR036291">
    <property type="entry name" value="NAD(P)-bd_dom_sf"/>
</dbReference>
<evidence type="ECO:0000256" key="1">
    <source>
        <dbReference type="ARBA" id="ARBA00023002"/>
    </source>
</evidence>
<dbReference type="InterPro" id="IPR015815">
    <property type="entry name" value="HIBADH-related"/>
</dbReference>
<accession>A0ABT8R8G1</accession>
<protein>
    <submittedName>
        <fullName evidence="5">NAD(P)-dependent oxidoreductase</fullName>
        <ecNumber evidence="5">1.1.-.-</ecNumber>
    </submittedName>
</protein>
<evidence type="ECO:0000313" key="6">
    <source>
        <dbReference type="Proteomes" id="UP001168528"/>
    </source>
</evidence>
<dbReference type="PANTHER" id="PTHR43580:SF2">
    <property type="entry name" value="CYTOKINE-LIKE NUCLEAR FACTOR N-PAC"/>
    <property type="match status" value="1"/>
</dbReference>
<dbReference type="EMBL" id="JAUKPO010000008">
    <property type="protein sequence ID" value="MDO1447639.1"/>
    <property type="molecule type" value="Genomic_DNA"/>
</dbReference>
<dbReference type="InterPro" id="IPR008927">
    <property type="entry name" value="6-PGluconate_DH-like_C_sf"/>
</dbReference>
<proteinExistence type="predicted"/>
<keyword evidence="2" id="KW-0520">NAD</keyword>
<comment type="caution">
    <text evidence="5">The sequence shown here is derived from an EMBL/GenBank/DDBJ whole genome shotgun (WGS) entry which is preliminary data.</text>
</comment>
<sequence>MHIGFIGLGRMGFPMAQCLLNAGFELTVYNRTSSKATPLLNAGARLANSPLETISPGGIVITMVSDDQVLEETLSEKFCQTLGKDGVHLSMSTLSLEIARKLSARQQQYGNHYVAAPVFGPPAAAAEKKLWICLSGNEEAKMRTMPILEVMSQGIYDFGVEPTAATLVKLTGNFMIQSALEAMSEGLTLAEKHGLDQKQVMGMLTDTIFACAPYKNYGKKIAEKRFDEVSFSLSLAAKDNRLVREAAAEKQLSMPLAQLVQEHFQAGLDKQRGELDMTAIALKSLESAGLAGKEGTNS</sequence>
<evidence type="ECO:0000256" key="2">
    <source>
        <dbReference type="ARBA" id="ARBA00023027"/>
    </source>
</evidence>
<dbReference type="Gene3D" id="3.40.50.720">
    <property type="entry name" value="NAD(P)-binding Rossmann-like Domain"/>
    <property type="match status" value="1"/>
</dbReference>
<dbReference type="SUPFAM" id="SSF51735">
    <property type="entry name" value="NAD(P)-binding Rossmann-fold domains"/>
    <property type="match status" value="1"/>
</dbReference>
<keyword evidence="6" id="KW-1185">Reference proteome</keyword>
<dbReference type="InterPro" id="IPR013328">
    <property type="entry name" value="6PGD_dom2"/>
</dbReference>
<gene>
    <name evidence="5" type="ORF">Q0590_15320</name>
</gene>
<dbReference type="Proteomes" id="UP001168528">
    <property type="component" value="Unassembled WGS sequence"/>
</dbReference>
<evidence type="ECO:0000313" key="5">
    <source>
        <dbReference type="EMBL" id="MDO1447639.1"/>
    </source>
</evidence>
<evidence type="ECO:0000259" key="4">
    <source>
        <dbReference type="Pfam" id="PF14833"/>
    </source>
</evidence>
<dbReference type="InterPro" id="IPR006115">
    <property type="entry name" value="6PGDH_NADP-bd"/>
</dbReference>
<dbReference type="Gene3D" id="1.10.1040.10">
    <property type="entry name" value="N-(1-d-carboxylethyl)-l-norvaline Dehydrogenase, domain 2"/>
    <property type="match status" value="1"/>
</dbReference>
<reference evidence="5" key="1">
    <citation type="submission" date="2023-07" db="EMBL/GenBank/DDBJ databases">
        <title>The genome sequence of Rhodocytophaga aerolata KACC 12507.</title>
        <authorList>
            <person name="Zhang X."/>
        </authorList>
    </citation>
    <scope>NUCLEOTIDE SEQUENCE</scope>
    <source>
        <strain evidence="5">KACC 12507</strain>
    </source>
</reference>
<evidence type="ECO:0000259" key="3">
    <source>
        <dbReference type="Pfam" id="PF03446"/>
    </source>
</evidence>